<gene>
    <name evidence="4" type="ordered locus">Acel_0823</name>
</gene>
<dbReference type="InterPro" id="IPR029787">
    <property type="entry name" value="Nucleotide_cyclase"/>
</dbReference>
<organism evidence="4 5">
    <name type="scientific">Acidothermus cellulolyticus (strain ATCC 43068 / DSM 8971 / 11B)</name>
    <dbReference type="NCBI Taxonomy" id="351607"/>
    <lineage>
        <taxon>Bacteria</taxon>
        <taxon>Bacillati</taxon>
        <taxon>Actinomycetota</taxon>
        <taxon>Actinomycetes</taxon>
        <taxon>Acidothermales</taxon>
        <taxon>Acidothermaceae</taxon>
        <taxon>Acidothermus</taxon>
    </lineage>
</organism>
<dbReference type="STRING" id="351607.Acel_0823"/>
<feature type="region of interest" description="Disordered" evidence="1">
    <location>
        <begin position="1"/>
        <end position="29"/>
    </location>
</feature>
<dbReference type="SUPFAM" id="SSF141868">
    <property type="entry name" value="EAL domain-like"/>
    <property type="match status" value="1"/>
</dbReference>
<dbReference type="Pfam" id="PF00990">
    <property type="entry name" value="GGDEF"/>
    <property type="match status" value="1"/>
</dbReference>
<name>A0LT36_ACIC1</name>
<dbReference type="InParanoid" id="A0LT36"/>
<evidence type="ECO:0000259" key="3">
    <source>
        <dbReference type="PROSITE" id="PS50887"/>
    </source>
</evidence>
<dbReference type="NCBIfam" id="TIGR00254">
    <property type="entry name" value="GGDEF"/>
    <property type="match status" value="1"/>
</dbReference>
<dbReference type="InterPro" id="IPR035919">
    <property type="entry name" value="EAL_sf"/>
</dbReference>
<dbReference type="eggNOG" id="COG5001">
    <property type="taxonomic scope" value="Bacteria"/>
</dbReference>
<feature type="compositionally biased region" description="Basic and acidic residues" evidence="1">
    <location>
        <begin position="20"/>
        <end position="29"/>
    </location>
</feature>
<dbReference type="SMART" id="SM00052">
    <property type="entry name" value="EAL"/>
    <property type="match status" value="1"/>
</dbReference>
<dbReference type="SUPFAM" id="SSF55073">
    <property type="entry name" value="Nucleotide cyclase"/>
    <property type="match status" value="1"/>
</dbReference>
<dbReference type="SMART" id="SM00267">
    <property type="entry name" value="GGDEF"/>
    <property type="match status" value="1"/>
</dbReference>
<dbReference type="PANTHER" id="PTHR33121:SF70">
    <property type="entry name" value="SIGNALING PROTEIN YKOW"/>
    <property type="match status" value="1"/>
</dbReference>
<protein>
    <submittedName>
        <fullName evidence="4">Diguanylate cyclase/phosphodiesterase</fullName>
    </submittedName>
</protein>
<dbReference type="CDD" id="cd01948">
    <property type="entry name" value="EAL"/>
    <property type="match status" value="1"/>
</dbReference>
<feature type="domain" description="EAL" evidence="2">
    <location>
        <begin position="283"/>
        <end position="536"/>
    </location>
</feature>
<dbReference type="InterPro" id="IPR000160">
    <property type="entry name" value="GGDEF_dom"/>
</dbReference>
<dbReference type="Gene3D" id="3.30.70.270">
    <property type="match status" value="1"/>
</dbReference>
<feature type="domain" description="GGDEF" evidence="3">
    <location>
        <begin position="141"/>
        <end position="274"/>
    </location>
</feature>
<dbReference type="Proteomes" id="UP000008221">
    <property type="component" value="Chromosome"/>
</dbReference>
<proteinExistence type="predicted"/>
<dbReference type="AlphaFoldDB" id="A0LT36"/>
<evidence type="ECO:0000256" key="1">
    <source>
        <dbReference type="SAM" id="MobiDB-lite"/>
    </source>
</evidence>
<evidence type="ECO:0000313" key="5">
    <source>
        <dbReference type="Proteomes" id="UP000008221"/>
    </source>
</evidence>
<dbReference type="PROSITE" id="PS50883">
    <property type="entry name" value="EAL"/>
    <property type="match status" value="1"/>
</dbReference>
<sequence length="547" mass="59158">MCFAGFLRRRSRREPGAQTRDADENERWHTISRWSDRNYRDASRALVPAQRRPVEDSSTPVTSAAANASSDDTDGADGADCTDHAGLPATPVSQLQGGGTTATHRRASEHAGRDDLTGVANRPALLAALDDTFEDIHRRAAYAGLLVVNIRGFKQINAIVGHSAADQLLTNIAMRLASRVRHRDVVARLGADEFAVLLRDFNRPEGADAMSRAILRALREPFDVAGLPLTLDVAAGLAVAPRDADTSAELLRRAMVALQAARHARSPAVENYRPAHDPAGAERLTLHAELDAALRTGQLVLHYQSTVDLATGRTVGVEALLRWQHPRRGLLRPAEFLPAAEQSELIGLVTSYVLDAALASAVHWRQKGIALPVSVNISARDLHDPSFPDRVDTLLHLHGVPADRLTLEITETTLNSRLYPADAVAKKLRDLGVRLSCDDFGTGTTPLPRLRDLPLAELKIDNTLIAGIVGDDDKRAIVAAVVELGRVFDLTVVAEGIERQDEREVLIRLGCTTGQGYYFSPPVPGALIGDVLRPDGERATSSDTRSG</sequence>
<accession>A0LT36</accession>
<dbReference type="Gene3D" id="3.20.20.450">
    <property type="entry name" value="EAL domain"/>
    <property type="match status" value="1"/>
</dbReference>
<dbReference type="InterPro" id="IPR043128">
    <property type="entry name" value="Rev_trsase/Diguanyl_cyclase"/>
</dbReference>
<dbReference type="OrthoDB" id="23692at2"/>
<dbReference type="Pfam" id="PF00563">
    <property type="entry name" value="EAL"/>
    <property type="match status" value="1"/>
</dbReference>
<dbReference type="InterPro" id="IPR050706">
    <property type="entry name" value="Cyclic-di-GMP_PDE-like"/>
</dbReference>
<evidence type="ECO:0000259" key="2">
    <source>
        <dbReference type="PROSITE" id="PS50883"/>
    </source>
</evidence>
<dbReference type="GO" id="GO:0071111">
    <property type="term" value="F:cyclic-guanylate-specific phosphodiesterase activity"/>
    <property type="evidence" value="ECO:0007669"/>
    <property type="project" value="InterPro"/>
</dbReference>
<dbReference type="HOGENOM" id="CLU_000445_70_50_11"/>
<keyword evidence="5" id="KW-1185">Reference proteome</keyword>
<evidence type="ECO:0000313" key="4">
    <source>
        <dbReference type="EMBL" id="ABK52596.1"/>
    </source>
</evidence>
<dbReference type="InterPro" id="IPR001633">
    <property type="entry name" value="EAL_dom"/>
</dbReference>
<reference evidence="4 5" key="1">
    <citation type="journal article" date="2009" name="Genome Res.">
        <title>Complete genome of the cellulolytic thermophile Acidothermus cellulolyticus 11B provides insights into its ecophysiological and evolutionary adaptations.</title>
        <authorList>
            <person name="Barabote R.D."/>
            <person name="Xie G."/>
            <person name="Leu D.H."/>
            <person name="Normand P."/>
            <person name="Necsulea A."/>
            <person name="Daubin V."/>
            <person name="Medigue C."/>
            <person name="Adney W.S."/>
            <person name="Xu X.C."/>
            <person name="Lapidus A."/>
            <person name="Parales R.E."/>
            <person name="Detter C."/>
            <person name="Pujic P."/>
            <person name="Bruce D."/>
            <person name="Lavire C."/>
            <person name="Challacombe J.F."/>
            <person name="Brettin T.S."/>
            <person name="Berry A.M."/>
        </authorList>
    </citation>
    <scope>NUCLEOTIDE SEQUENCE [LARGE SCALE GENOMIC DNA]</scope>
    <source>
        <strain evidence="5">ATCC 43068 / DSM 8971 / 11B</strain>
    </source>
</reference>
<dbReference type="PANTHER" id="PTHR33121">
    <property type="entry name" value="CYCLIC DI-GMP PHOSPHODIESTERASE PDEF"/>
    <property type="match status" value="1"/>
</dbReference>
<dbReference type="PROSITE" id="PS50887">
    <property type="entry name" value="GGDEF"/>
    <property type="match status" value="1"/>
</dbReference>
<dbReference type="KEGG" id="ace:Acel_0823"/>
<dbReference type="CDD" id="cd01949">
    <property type="entry name" value="GGDEF"/>
    <property type="match status" value="1"/>
</dbReference>
<feature type="region of interest" description="Disordered" evidence="1">
    <location>
        <begin position="44"/>
        <end position="114"/>
    </location>
</feature>
<dbReference type="EMBL" id="CP000481">
    <property type="protein sequence ID" value="ABK52596.1"/>
    <property type="molecule type" value="Genomic_DNA"/>
</dbReference>